<evidence type="ECO:0000313" key="3">
    <source>
        <dbReference type="Proteomes" id="UP000596661"/>
    </source>
</evidence>
<keyword evidence="3" id="KW-1185">Reference proteome</keyword>
<name>A0A803QR03_CANSA</name>
<feature type="compositionally biased region" description="Basic and acidic residues" evidence="1">
    <location>
        <begin position="1"/>
        <end position="19"/>
    </location>
</feature>
<reference evidence="2" key="1">
    <citation type="submission" date="2021-03" db="UniProtKB">
        <authorList>
            <consortium name="EnsemblPlants"/>
        </authorList>
    </citation>
    <scope>IDENTIFICATION</scope>
</reference>
<dbReference type="Gramene" id="evm.model.10.93">
    <property type="protein sequence ID" value="cds.evm.model.10.93"/>
    <property type="gene ID" value="evm.TU.10.93"/>
</dbReference>
<accession>A0A803QR03</accession>
<dbReference type="AlphaFoldDB" id="A0A803QR03"/>
<sequence length="91" mass="9943">MRQSRRRYEEPSSVSRDRGVIPQEKADEDPAMNTSHTANGQSAQSTVTSYAFVGPVMAADLITVIHRGGVMHDGSNQINDAIPRSTKQINC</sequence>
<dbReference type="EMBL" id="UZAU01000785">
    <property type="status" value="NOT_ANNOTATED_CDS"/>
    <property type="molecule type" value="Genomic_DNA"/>
</dbReference>
<evidence type="ECO:0000256" key="1">
    <source>
        <dbReference type="SAM" id="MobiDB-lite"/>
    </source>
</evidence>
<proteinExistence type="predicted"/>
<protein>
    <submittedName>
        <fullName evidence="2">Uncharacterized protein</fullName>
    </submittedName>
</protein>
<organism evidence="2 3">
    <name type="scientific">Cannabis sativa</name>
    <name type="common">Hemp</name>
    <name type="synonym">Marijuana</name>
    <dbReference type="NCBI Taxonomy" id="3483"/>
    <lineage>
        <taxon>Eukaryota</taxon>
        <taxon>Viridiplantae</taxon>
        <taxon>Streptophyta</taxon>
        <taxon>Embryophyta</taxon>
        <taxon>Tracheophyta</taxon>
        <taxon>Spermatophyta</taxon>
        <taxon>Magnoliopsida</taxon>
        <taxon>eudicotyledons</taxon>
        <taxon>Gunneridae</taxon>
        <taxon>Pentapetalae</taxon>
        <taxon>rosids</taxon>
        <taxon>fabids</taxon>
        <taxon>Rosales</taxon>
        <taxon>Cannabaceae</taxon>
        <taxon>Cannabis</taxon>
    </lineage>
</organism>
<dbReference type="EnsemblPlants" id="evm.model.10.93">
    <property type="protein sequence ID" value="cds.evm.model.10.93"/>
    <property type="gene ID" value="evm.TU.10.93"/>
</dbReference>
<dbReference type="Proteomes" id="UP000596661">
    <property type="component" value="Unassembled WGS sequence"/>
</dbReference>
<evidence type="ECO:0000313" key="2">
    <source>
        <dbReference type="EnsemblPlants" id="cds.evm.model.10.93"/>
    </source>
</evidence>
<feature type="compositionally biased region" description="Polar residues" evidence="1">
    <location>
        <begin position="32"/>
        <end position="45"/>
    </location>
</feature>
<feature type="region of interest" description="Disordered" evidence="1">
    <location>
        <begin position="1"/>
        <end position="45"/>
    </location>
</feature>